<gene>
    <name evidence="5" type="ORF">CWM47_30240</name>
</gene>
<evidence type="ECO:0000256" key="4">
    <source>
        <dbReference type="ARBA" id="ARBA00023315"/>
    </source>
</evidence>
<comment type="similarity">
    <text evidence="1">Belongs to the transferase hexapeptide repeat family.</text>
</comment>
<sequence length="226" mass="24579">MTILASIKNNSHTKKWLHYLLIPKGQARPRKWVSWFVNPFIHKKGSNSRICSSVRLDVLPFRRFELGQQSTIEDYCVVNNGVGDVLVGANTRVGIGSILIGPVSVGNQVIIAQHVVISGLNHGYQDIHVPIRLQPVSILPVVLDDECWVGSNSVITAGVQIGKHAIVAAGSVVTKNVPAFSVVAGNPARVIKLYNPELQCWEKVSTSAPARSPIPPQIADLDFPMN</sequence>
<evidence type="ECO:0000256" key="2">
    <source>
        <dbReference type="ARBA" id="ARBA00022679"/>
    </source>
</evidence>
<evidence type="ECO:0000256" key="3">
    <source>
        <dbReference type="ARBA" id="ARBA00022737"/>
    </source>
</evidence>
<organism evidence="5 6">
    <name type="scientific">Spirosoma pollinicola</name>
    <dbReference type="NCBI Taxonomy" id="2057025"/>
    <lineage>
        <taxon>Bacteria</taxon>
        <taxon>Pseudomonadati</taxon>
        <taxon>Bacteroidota</taxon>
        <taxon>Cytophagia</taxon>
        <taxon>Cytophagales</taxon>
        <taxon>Cytophagaceae</taxon>
        <taxon>Spirosoma</taxon>
    </lineage>
</organism>
<keyword evidence="6" id="KW-1185">Reference proteome</keyword>
<dbReference type="RefSeq" id="WP_100992304.1">
    <property type="nucleotide sequence ID" value="NZ_CP025096.1"/>
</dbReference>
<dbReference type="InterPro" id="IPR011004">
    <property type="entry name" value="Trimer_LpxA-like_sf"/>
</dbReference>
<dbReference type="InterPro" id="IPR051159">
    <property type="entry name" value="Hexapeptide_acetyltransf"/>
</dbReference>
<dbReference type="OrthoDB" id="9814490at2"/>
<name>A0A2K8Z7A7_9BACT</name>
<keyword evidence="4" id="KW-0012">Acyltransferase</keyword>
<dbReference type="InterPro" id="IPR001451">
    <property type="entry name" value="Hexapep"/>
</dbReference>
<keyword evidence="2 5" id="KW-0808">Transferase</keyword>
<dbReference type="AlphaFoldDB" id="A0A2K8Z7A7"/>
<proteinExistence type="inferred from homology"/>
<dbReference type="PANTHER" id="PTHR23416">
    <property type="entry name" value="SIALIC ACID SYNTHASE-RELATED"/>
    <property type="match status" value="1"/>
</dbReference>
<dbReference type="CDD" id="cd04647">
    <property type="entry name" value="LbH_MAT_like"/>
    <property type="match status" value="1"/>
</dbReference>
<dbReference type="Proteomes" id="UP000232883">
    <property type="component" value="Chromosome"/>
</dbReference>
<dbReference type="GO" id="GO:0005829">
    <property type="term" value="C:cytosol"/>
    <property type="evidence" value="ECO:0007669"/>
    <property type="project" value="TreeGrafter"/>
</dbReference>
<dbReference type="EMBL" id="CP025096">
    <property type="protein sequence ID" value="AUD05751.1"/>
    <property type="molecule type" value="Genomic_DNA"/>
</dbReference>
<dbReference type="SUPFAM" id="SSF51161">
    <property type="entry name" value="Trimeric LpxA-like enzymes"/>
    <property type="match status" value="1"/>
</dbReference>
<dbReference type="KEGG" id="spir:CWM47_30240"/>
<dbReference type="Pfam" id="PF00132">
    <property type="entry name" value="Hexapep"/>
    <property type="match status" value="1"/>
</dbReference>
<dbReference type="Gene3D" id="2.160.10.10">
    <property type="entry name" value="Hexapeptide repeat proteins"/>
    <property type="match status" value="1"/>
</dbReference>
<protein>
    <submittedName>
        <fullName evidence="5">Acetyltransferase</fullName>
    </submittedName>
</protein>
<evidence type="ECO:0000256" key="1">
    <source>
        <dbReference type="ARBA" id="ARBA00007274"/>
    </source>
</evidence>
<accession>A0A2K8Z7A7</accession>
<evidence type="ECO:0000313" key="5">
    <source>
        <dbReference type="EMBL" id="AUD05751.1"/>
    </source>
</evidence>
<reference evidence="5 6" key="1">
    <citation type="submission" date="2017-11" db="EMBL/GenBank/DDBJ databases">
        <title>Taxonomic description and genome sequences of Spirosoma HA7 sp. nov., isolated from pollen microhabitat of Corylus avellana.</title>
        <authorList>
            <person name="Ambika Manirajan B."/>
            <person name="Suarez C."/>
            <person name="Ratering S."/>
            <person name="Geissler-Plaum R."/>
            <person name="Cardinale M."/>
            <person name="Sylvia S."/>
        </authorList>
    </citation>
    <scope>NUCLEOTIDE SEQUENCE [LARGE SCALE GENOMIC DNA]</scope>
    <source>
        <strain evidence="5 6">HA7</strain>
    </source>
</reference>
<dbReference type="PANTHER" id="PTHR23416:SF23">
    <property type="entry name" value="ACETYLTRANSFERASE C18B11.09C-RELATED"/>
    <property type="match status" value="1"/>
</dbReference>
<evidence type="ECO:0000313" key="6">
    <source>
        <dbReference type="Proteomes" id="UP000232883"/>
    </source>
</evidence>
<dbReference type="InterPro" id="IPR018357">
    <property type="entry name" value="Hexapep_transf_CS"/>
</dbReference>
<dbReference type="GO" id="GO:0008374">
    <property type="term" value="F:O-acyltransferase activity"/>
    <property type="evidence" value="ECO:0007669"/>
    <property type="project" value="TreeGrafter"/>
</dbReference>
<keyword evidence="3" id="KW-0677">Repeat</keyword>
<dbReference type="PROSITE" id="PS00101">
    <property type="entry name" value="HEXAPEP_TRANSFERASES"/>
    <property type="match status" value="1"/>
</dbReference>